<sequence>MTVGKALALVVAAVLLVAGGALALTGMGYLGGGGTSTAWSVIGAALAGFGVALVISILRGPGR</sequence>
<proteinExistence type="predicted"/>
<keyword evidence="3" id="KW-1185">Reference proteome</keyword>
<name>A0A6M1QVA9_9ACTN</name>
<organism evidence="2 3">
    <name type="scientific">Nocardioides turkmenicus</name>
    <dbReference type="NCBI Taxonomy" id="2711220"/>
    <lineage>
        <taxon>Bacteria</taxon>
        <taxon>Bacillati</taxon>
        <taxon>Actinomycetota</taxon>
        <taxon>Actinomycetes</taxon>
        <taxon>Propionibacteriales</taxon>
        <taxon>Nocardioidaceae</taxon>
        <taxon>Nocardioides</taxon>
    </lineage>
</organism>
<gene>
    <name evidence="2" type="ORF">G5C66_14150</name>
</gene>
<keyword evidence="1" id="KW-0812">Transmembrane</keyword>
<evidence type="ECO:0000256" key="1">
    <source>
        <dbReference type="SAM" id="Phobius"/>
    </source>
</evidence>
<dbReference type="EMBL" id="JAALAA010000011">
    <property type="protein sequence ID" value="NGN93883.1"/>
    <property type="molecule type" value="Genomic_DNA"/>
</dbReference>
<reference evidence="2 3" key="1">
    <citation type="submission" date="2020-02" db="EMBL/GenBank/DDBJ databases">
        <title>Whole-genome analyses of novel actinobacteria.</title>
        <authorList>
            <person name="Sahin N."/>
        </authorList>
    </citation>
    <scope>NUCLEOTIDE SEQUENCE [LARGE SCALE GENOMIC DNA]</scope>
    <source>
        <strain evidence="2 3">KC13</strain>
    </source>
</reference>
<keyword evidence="1" id="KW-1133">Transmembrane helix</keyword>
<dbReference type="Proteomes" id="UP000483261">
    <property type="component" value="Unassembled WGS sequence"/>
</dbReference>
<keyword evidence="1" id="KW-0472">Membrane</keyword>
<evidence type="ECO:0000313" key="3">
    <source>
        <dbReference type="Proteomes" id="UP000483261"/>
    </source>
</evidence>
<accession>A0A6M1QVA9</accession>
<dbReference type="RefSeq" id="WP_165111614.1">
    <property type="nucleotide sequence ID" value="NZ_JAALAA010000011.1"/>
</dbReference>
<protein>
    <submittedName>
        <fullName evidence="2">Uncharacterized protein</fullName>
    </submittedName>
</protein>
<dbReference type="AlphaFoldDB" id="A0A6M1QVA9"/>
<feature type="transmembrane region" description="Helical" evidence="1">
    <location>
        <begin position="39"/>
        <end position="58"/>
    </location>
</feature>
<comment type="caution">
    <text evidence="2">The sequence shown here is derived from an EMBL/GenBank/DDBJ whole genome shotgun (WGS) entry which is preliminary data.</text>
</comment>
<evidence type="ECO:0000313" key="2">
    <source>
        <dbReference type="EMBL" id="NGN93883.1"/>
    </source>
</evidence>